<evidence type="ECO:0000256" key="3">
    <source>
        <dbReference type="ARBA" id="ARBA00022989"/>
    </source>
</evidence>
<evidence type="ECO:0000256" key="2">
    <source>
        <dbReference type="ARBA" id="ARBA00022692"/>
    </source>
</evidence>
<protein>
    <recommendedName>
        <fullName evidence="6">TM2 domain-containing protein</fullName>
    </recommendedName>
</protein>
<comment type="subcellular location">
    <subcellularLocation>
        <location evidence="1">Membrane</location>
        <topology evidence="1">Multi-pass membrane protein</topology>
    </subcellularLocation>
</comment>
<dbReference type="STRING" id="265726.KY46_21380"/>
<sequence>MALLSFFGGGLGLHKFYAGCWGWGLIYLISCFFIPGVAAVIAFIEFIRVLTLSPEKFEAKYNQATPGAFTFIW</sequence>
<evidence type="ECO:0000256" key="5">
    <source>
        <dbReference type="SAM" id="Phobius"/>
    </source>
</evidence>
<comment type="caution">
    <text evidence="7">The sequence shown here is derived from an EMBL/GenBank/DDBJ whole genome shotgun (WGS) entry which is preliminary data.</text>
</comment>
<dbReference type="Pfam" id="PF05154">
    <property type="entry name" value="TM2"/>
    <property type="match status" value="1"/>
</dbReference>
<proteinExistence type="predicted"/>
<feature type="transmembrane region" description="Helical" evidence="5">
    <location>
        <begin position="28"/>
        <end position="50"/>
    </location>
</feature>
<keyword evidence="3 5" id="KW-1133">Transmembrane helix</keyword>
<evidence type="ECO:0000313" key="7">
    <source>
        <dbReference type="EMBL" id="KKC97902.1"/>
    </source>
</evidence>
<dbReference type="InterPro" id="IPR007829">
    <property type="entry name" value="TM2"/>
</dbReference>
<dbReference type="GO" id="GO:0016020">
    <property type="term" value="C:membrane"/>
    <property type="evidence" value="ECO:0007669"/>
    <property type="project" value="UniProtKB-SubCell"/>
</dbReference>
<feature type="domain" description="TM2" evidence="6">
    <location>
        <begin position="2"/>
        <end position="46"/>
    </location>
</feature>
<dbReference type="Proteomes" id="UP000033633">
    <property type="component" value="Unassembled WGS sequence"/>
</dbReference>
<name>A0A0F5V738_9GAMM</name>
<organism evidence="7 8">
    <name type="scientific">Photobacterium halotolerans</name>
    <dbReference type="NCBI Taxonomy" id="265726"/>
    <lineage>
        <taxon>Bacteria</taxon>
        <taxon>Pseudomonadati</taxon>
        <taxon>Pseudomonadota</taxon>
        <taxon>Gammaproteobacteria</taxon>
        <taxon>Vibrionales</taxon>
        <taxon>Vibrionaceae</taxon>
        <taxon>Photobacterium</taxon>
    </lineage>
</organism>
<dbReference type="AlphaFoldDB" id="A0A0F5V738"/>
<dbReference type="PATRIC" id="fig|265726.11.peg.3361"/>
<dbReference type="EMBL" id="JWYV01000035">
    <property type="protein sequence ID" value="KKC97902.1"/>
    <property type="molecule type" value="Genomic_DNA"/>
</dbReference>
<evidence type="ECO:0000256" key="4">
    <source>
        <dbReference type="ARBA" id="ARBA00023136"/>
    </source>
</evidence>
<accession>A0A0F5V738</accession>
<keyword evidence="2 5" id="KW-0812">Transmembrane</keyword>
<evidence type="ECO:0000313" key="8">
    <source>
        <dbReference type="Proteomes" id="UP000033633"/>
    </source>
</evidence>
<reference evidence="7 8" key="1">
    <citation type="submission" date="2014-12" db="EMBL/GenBank/DDBJ databases">
        <title>Mercury Reductase activity and rhizosphere competence traits in the genome of root associated Photobacterium halotolerans MELD1.</title>
        <authorList>
            <person name="Mathew D.C."/>
            <person name="Huang C.-C."/>
        </authorList>
    </citation>
    <scope>NUCLEOTIDE SEQUENCE [LARGE SCALE GENOMIC DNA]</scope>
    <source>
        <strain evidence="7 8">MELD1</strain>
    </source>
</reference>
<evidence type="ECO:0000256" key="1">
    <source>
        <dbReference type="ARBA" id="ARBA00004141"/>
    </source>
</evidence>
<keyword evidence="4 5" id="KW-0472">Membrane</keyword>
<keyword evidence="8" id="KW-1185">Reference proteome</keyword>
<gene>
    <name evidence="7" type="ORF">KY46_21380</name>
</gene>
<evidence type="ECO:0000259" key="6">
    <source>
        <dbReference type="Pfam" id="PF05154"/>
    </source>
</evidence>